<comment type="PTM">
    <text evidence="11">The Fe-S cluster can be nitrosylated by nitric oxide (NO).</text>
</comment>
<keyword evidence="9 11" id="KW-1015">Disulfide bond</keyword>
<dbReference type="PROSITE" id="PS51674">
    <property type="entry name" value="4FE4S_WBL"/>
    <property type="match status" value="1"/>
</dbReference>
<evidence type="ECO:0000256" key="1">
    <source>
        <dbReference type="ARBA" id="ARBA00004496"/>
    </source>
</evidence>
<dbReference type="GO" id="GO:0045892">
    <property type="term" value="P:negative regulation of DNA-templated transcription"/>
    <property type="evidence" value="ECO:0007669"/>
    <property type="project" value="TreeGrafter"/>
</dbReference>
<reference evidence="13" key="2">
    <citation type="submission" date="2021-04" db="EMBL/GenBank/DDBJ databases">
        <authorList>
            <person name="Gilroy R."/>
        </authorList>
    </citation>
    <scope>NUCLEOTIDE SEQUENCE</scope>
    <source>
        <strain evidence="13">ChiHjej13B12-24818</strain>
    </source>
</reference>
<accession>A0A9D2RNV6</accession>
<dbReference type="GO" id="GO:0003677">
    <property type="term" value="F:DNA binding"/>
    <property type="evidence" value="ECO:0007669"/>
    <property type="project" value="UniProtKB-UniRule"/>
</dbReference>
<keyword evidence="7 11" id="KW-0805">Transcription regulation</keyword>
<dbReference type="EMBL" id="DWZH01000064">
    <property type="protein sequence ID" value="HJB10565.1"/>
    <property type="molecule type" value="Genomic_DNA"/>
</dbReference>
<dbReference type="GO" id="GO:0035731">
    <property type="term" value="F:dinitrosyl-iron complex binding"/>
    <property type="evidence" value="ECO:0007669"/>
    <property type="project" value="UniProtKB-UniRule"/>
</dbReference>
<feature type="binding site" evidence="11">
    <location>
        <position position="45"/>
    </location>
    <ligand>
        <name>[4Fe-4S] cluster</name>
        <dbReference type="ChEBI" id="CHEBI:49883"/>
    </ligand>
</feature>
<evidence type="ECO:0000256" key="7">
    <source>
        <dbReference type="ARBA" id="ARBA00023015"/>
    </source>
</evidence>
<dbReference type="GO" id="GO:0047134">
    <property type="term" value="F:protein-disulfide reductase [NAD(P)H] activity"/>
    <property type="evidence" value="ECO:0007669"/>
    <property type="project" value="TreeGrafter"/>
</dbReference>
<comment type="function">
    <text evidence="11">Acts as a transcriptional regulator. Probably redox-responsive. The apo- but not holo-form probably binds DNA.</text>
</comment>
<evidence type="ECO:0000256" key="4">
    <source>
        <dbReference type="ARBA" id="ARBA00022723"/>
    </source>
</evidence>
<evidence type="ECO:0000256" key="11">
    <source>
        <dbReference type="HAMAP-Rule" id="MF_01479"/>
    </source>
</evidence>
<evidence type="ECO:0000313" key="13">
    <source>
        <dbReference type="EMBL" id="HJB10565.1"/>
    </source>
</evidence>
<dbReference type="InterPro" id="IPR034768">
    <property type="entry name" value="4FE4S_WBL"/>
</dbReference>
<comment type="cofactor">
    <cofactor evidence="11">
        <name>[4Fe-4S] cluster</name>
        <dbReference type="ChEBI" id="CHEBI:49883"/>
    </cofactor>
    <text evidence="11">Binds 1 [4Fe-4S] cluster per subunit. Following nitrosylation of the [4Fe-4S] cluster binds 1 [4Fe-8(NO)] cluster per subunit.</text>
</comment>
<keyword evidence="5 11" id="KW-0408">Iron</keyword>
<sequence>MTIGLNSITEDQSWAARGACVSMDPDGFFVQGAEQNRAKTTCVACPVKTECLADALDNRIDFGVWGGMTERERRRLLRRHPHVTDWAAALRHAAQPAVGS</sequence>
<feature type="domain" description="4Fe-4S Wbl-type" evidence="12">
    <location>
        <begin position="19"/>
        <end position="75"/>
    </location>
</feature>
<dbReference type="GO" id="GO:0046872">
    <property type="term" value="F:metal ion binding"/>
    <property type="evidence" value="ECO:0007669"/>
    <property type="project" value="UniProtKB-KW"/>
</dbReference>
<comment type="similarity">
    <text evidence="2 11">Belongs to the WhiB family.</text>
</comment>
<dbReference type="GO" id="GO:0005737">
    <property type="term" value="C:cytoplasm"/>
    <property type="evidence" value="ECO:0007669"/>
    <property type="project" value="UniProtKB-SubCell"/>
</dbReference>
<keyword evidence="4 11" id="KW-0479">Metal-binding</keyword>
<keyword evidence="6 11" id="KW-0411">Iron-sulfur</keyword>
<evidence type="ECO:0000256" key="2">
    <source>
        <dbReference type="ARBA" id="ARBA00006597"/>
    </source>
</evidence>
<keyword evidence="10 11" id="KW-0804">Transcription</keyword>
<keyword evidence="11" id="KW-0963">Cytoplasm</keyword>
<dbReference type="AlphaFoldDB" id="A0A9D2RNV6"/>
<dbReference type="GO" id="GO:0045454">
    <property type="term" value="P:cell redox homeostasis"/>
    <property type="evidence" value="ECO:0007669"/>
    <property type="project" value="TreeGrafter"/>
</dbReference>
<dbReference type="GO" id="GO:0051539">
    <property type="term" value="F:4 iron, 4 sulfur cluster binding"/>
    <property type="evidence" value="ECO:0007669"/>
    <property type="project" value="UniProtKB-UniRule"/>
</dbReference>
<comment type="caution">
    <text evidence="13">The sequence shown here is derived from an EMBL/GenBank/DDBJ whole genome shotgun (WGS) entry which is preliminary data.</text>
</comment>
<evidence type="ECO:0000313" key="14">
    <source>
        <dbReference type="Proteomes" id="UP000823823"/>
    </source>
</evidence>
<comment type="PTM">
    <text evidence="11">Upon Fe-S cluster removal intramolecular disulfide bonds are formed.</text>
</comment>
<dbReference type="Pfam" id="PF02467">
    <property type="entry name" value="Whib"/>
    <property type="match status" value="1"/>
</dbReference>
<dbReference type="InterPro" id="IPR003482">
    <property type="entry name" value="Whib"/>
</dbReference>
<keyword evidence="8 11" id="KW-0238">DNA-binding</keyword>
<evidence type="ECO:0000256" key="9">
    <source>
        <dbReference type="ARBA" id="ARBA00023157"/>
    </source>
</evidence>
<evidence type="ECO:0000256" key="5">
    <source>
        <dbReference type="ARBA" id="ARBA00023004"/>
    </source>
</evidence>
<dbReference type="HAMAP" id="MF_01479">
    <property type="entry name" value="WhiB"/>
    <property type="match status" value="1"/>
</dbReference>
<dbReference type="Proteomes" id="UP000823823">
    <property type="component" value="Unassembled WGS sequence"/>
</dbReference>
<evidence type="ECO:0000259" key="12">
    <source>
        <dbReference type="PROSITE" id="PS51674"/>
    </source>
</evidence>
<evidence type="ECO:0000256" key="3">
    <source>
        <dbReference type="ARBA" id="ARBA00022485"/>
    </source>
</evidence>
<feature type="binding site" evidence="11">
    <location>
        <position position="42"/>
    </location>
    <ligand>
        <name>[4Fe-4S] cluster</name>
        <dbReference type="ChEBI" id="CHEBI:49883"/>
    </ligand>
</feature>
<evidence type="ECO:0000256" key="10">
    <source>
        <dbReference type="ARBA" id="ARBA00023163"/>
    </source>
</evidence>
<comment type="subcellular location">
    <subcellularLocation>
        <location evidence="1 11">Cytoplasm</location>
    </subcellularLocation>
</comment>
<gene>
    <name evidence="11" type="primary">whiB</name>
    <name evidence="13" type="ORF">H9786_08550</name>
</gene>
<evidence type="ECO:0000256" key="6">
    <source>
        <dbReference type="ARBA" id="ARBA00023014"/>
    </source>
</evidence>
<reference evidence="13" key="1">
    <citation type="journal article" date="2021" name="PeerJ">
        <title>Extensive microbial diversity within the chicken gut microbiome revealed by metagenomics and culture.</title>
        <authorList>
            <person name="Gilroy R."/>
            <person name="Ravi A."/>
            <person name="Getino M."/>
            <person name="Pursley I."/>
            <person name="Horton D.L."/>
            <person name="Alikhan N.F."/>
            <person name="Baker D."/>
            <person name="Gharbi K."/>
            <person name="Hall N."/>
            <person name="Watson M."/>
            <person name="Adriaenssens E.M."/>
            <person name="Foster-Nyarko E."/>
            <person name="Jarju S."/>
            <person name="Secka A."/>
            <person name="Antonio M."/>
            <person name="Oren A."/>
            <person name="Chaudhuri R.R."/>
            <person name="La Ragione R."/>
            <person name="Hildebrand F."/>
            <person name="Pallen M.J."/>
        </authorList>
    </citation>
    <scope>NUCLEOTIDE SEQUENCE</scope>
    <source>
        <strain evidence="13">ChiHjej13B12-24818</strain>
    </source>
</reference>
<feature type="binding site" evidence="11">
    <location>
        <position position="20"/>
    </location>
    <ligand>
        <name>[4Fe-4S] cluster</name>
        <dbReference type="ChEBI" id="CHEBI:49883"/>
    </ligand>
</feature>
<organism evidence="13 14">
    <name type="scientific">Candidatus Brachybacterium merdavium</name>
    <dbReference type="NCBI Taxonomy" id="2838513"/>
    <lineage>
        <taxon>Bacteria</taxon>
        <taxon>Bacillati</taxon>
        <taxon>Actinomycetota</taxon>
        <taxon>Actinomycetes</taxon>
        <taxon>Micrococcales</taxon>
        <taxon>Dermabacteraceae</taxon>
        <taxon>Brachybacterium</taxon>
    </lineage>
</organism>
<dbReference type="PANTHER" id="PTHR38839">
    <property type="entry name" value="TRANSCRIPTIONAL REGULATOR WHID-RELATED"/>
    <property type="match status" value="1"/>
</dbReference>
<proteinExistence type="inferred from homology"/>
<keyword evidence="3 11" id="KW-0004">4Fe-4S</keyword>
<protein>
    <recommendedName>
        <fullName evidence="11">Transcriptional regulator WhiB</fullName>
    </recommendedName>
</protein>
<evidence type="ECO:0000256" key="8">
    <source>
        <dbReference type="ARBA" id="ARBA00023125"/>
    </source>
</evidence>
<dbReference type="PANTHER" id="PTHR38839:SF7">
    <property type="entry name" value="TRANSCRIPTIONAL REGULATOR WHIB4"/>
    <property type="match status" value="1"/>
</dbReference>
<name>A0A9D2RNV6_9MICO</name>
<feature type="binding site" evidence="11">
    <location>
        <position position="51"/>
    </location>
    <ligand>
        <name>[4Fe-4S] cluster</name>
        <dbReference type="ChEBI" id="CHEBI:49883"/>
    </ligand>
</feature>